<sequence>MQSLDKALITKKLNGVRNDLCNHIRKIGKSGDFSLLLDTERCIVENDLFRYSNSKAKWPIALKQH</sequence>
<accession>A0ABX6QGB5</accession>
<gene>
    <name evidence="1" type="ORF">HWV54_02485</name>
</gene>
<dbReference type="EMBL" id="CP058235">
    <property type="protein sequence ID" value="QLC51803.1"/>
    <property type="molecule type" value="Genomic_DNA"/>
</dbReference>
<dbReference type="Proteomes" id="UP000509443">
    <property type="component" value="Chromosome"/>
</dbReference>
<organism evidence="1 2">
    <name type="scientific">Bartonella alsatica</name>
    <dbReference type="NCBI Taxonomy" id="52764"/>
    <lineage>
        <taxon>Bacteria</taxon>
        <taxon>Pseudomonadati</taxon>
        <taxon>Pseudomonadota</taxon>
        <taxon>Alphaproteobacteria</taxon>
        <taxon>Hyphomicrobiales</taxon>
        <taxon>Bartonellaceae</taxon>
        <taxon>Bartonella</taxon>
    </lineage>
</organism>
<reference evidence="1 2" key="1">
    <citation type="submission" date="2020-06" db="EMBL/GenBank/DDBJ databases">
        <title>Complete closed genome sequence of Bartonella alsatica CIP 105477.</title>
        <authorList>
            <person name="Thibau A."/>
            <person name="Schultze T.G."/>
            <person name="Kempf V.A.J."/>
        </authorList>
    </citation>
    <scope>NUCLEOTIDE SEQUENCE [LARGE SCALE GENOMIC DNA]</scope>
    <source>
        <strain evidence="1 2">CIP 105477</strain>
    </source>
</reference>
<proteinExistence type="predicted"/>
<dbReference type="RefSeq" id="WP_005864511.1">
    <property type="nucleotide sequence ID" value="NZ_CACVBB010000005.1"/>
</dbReference>
<keyword evidence="2" id="KW-1185">Reference proteome</keyword>
<name>A0ABX6QGB5_9HYPH</name>
<evidence type="ECO:0000313" key="1">
    <source>
        <dbReference type="EMBL" id="QLC51803.1"/>
    </source>
</evidence>
<protein>
    <submittedName>
        <fullName evidence="1">Uncharacterized protein</fullName>
    </submittedName>
</protein>
<evidence type="ECO:0000313" key="2">
    <source>
        <dbReference type="Proteomes" id="UP000509443"/>
    </source>
</evidence>